<comment type="caution">
    <text evidence="2">The sequence shown here is derived from an EMBL/GenBank/DDBJ whole genome shotgun (WGS) entry which is preliminary data.</text>
</comment>
<feature type="domain" description="DHHA1" evidence="1">
    <location>
        <begin position="231"/>
        <end position="284"/>
    </location>
</feature>
<dbReference type="GO" id="GO:0003676">
    <property type="term" value="F:nucleic acid binding"/>
    <property type="evidence" value="ECO:0007669"/>
    <property type="project" value="InterPro"/>
</dbReference>
<dbReference type="Proteomes" id="UP000238589">
    <property type="component" value="Unassembled WGS sequence"/>
</dbReference>
<protein>
    <submittedName>
        <fullName evidence="2">Phosphoesterase</fullName>
    </submittedName>
</protein>
<dbReference type="InterPro" id="IPR038763">
    <property type="entry name" value="DHH_sf"/>
</dbReference>
<dbReference type="OrthoDB" id="10630at2"/>
<evidence type="ECO:0000313" key="2">
    <source>
        <dbReference type="EMBL" id="PRD65647.1"/>
    </source>
</evidence>
<accession>A0A2S9K5F1</accession>
<dbReference type="Pfam" id="PF02272">
    <property type="entry name" value="DHHA1"/>
    <property type="match status" value="1"/>
</dbReference>
<evidence type="ECO:0000259" key="1">
    <source>
        <dbReference type="Pfam" id="PF02272"/>
    </source>
</evidence>
<evidence type="ECO:0000313" key="3">
    <source>
        <dbReference type="Proteomes" id="UP000238589"/>
    </source>
</evidence>
<organism evidence="2 3">
    <name type="scientific">Malikia granosa</name>
    <dbReference type="NCBI Taxonomy" id="263067"/>
    <lineage>
        <taxon>Bacteria</taxon>
        <taxon>Pseudomonadati</taxon>
        <taxon>Pseudomonadota</taxon>
        <taxon>Betaproteobacteria</taxon>
        <taxon>Burkholderiales</taxon>
        <taxon>Comamonadaceae</taxon>
        <taxon>Malikia</taxon>
    </lineage>
</organism>
<dbReference type="EMBL" id="PVLQ01000027">
    <property type="protein sequence ID" value="PRD65647.1"/>
    <property type="molecule type" value="Genomic_DNA"/>
</dbReference>
<dbReference type="Gene3D" id="3.10.310.30">
    <property type="match status" value="1"/>
</dbReference>
<dbReference type="AlphaFoldDB" id="A0A2S9K5F1"/>
<dbReference type="SUPFAM" id="SSF64182">
    <property type="entry name" value="DHH phosphoesterases"/>
    <property type="match status" value="1"/>
</dbReference>
<dbReference type="PANTHER" id="PTHR46922">
    <property type="entry name" value="DHHA1 DOMAIN PROTEIN"/>
    <property type="match status" value="1"/>
</dbReference>
<dbReference type="PANTHER" id="PTHR46922:SF4">
    <property type="entry name" value="DHHA1 DOMAIN PROTEIN"/>
    <property type="match status" value="1"/>
</dbReference>
<dbReference type="RefSeq" id="WP_105748173.1">
    <property type="nucleotide sequence ID" value="NZ_PVLQ01000027.1"/>
</dbReference>
<keyword evidence="3" id="KW-1185">Reference proteome</keyword>
<gene>
    <name evidence="2" type="ORF">C6P64_08755</name>
</gene>
<reference evidence="2 3" key="1">
    <citation type="submission" date="2018-03" db="EMBL/GenBank/DDBJ databases">
        <title>Comparative genomics illustrates the genes involved in a hyperalkaliphilic mechanisms of Serpentinomonas isolated from highly-alkaline calcium-rich serpentinized springs.</title>
        <authorList>
            <person name="Suzuki S."/>
            <person name="Ishii S."/>
            <person name="Walworth N."/>
            <person name="Bird L."/>
            <person name="Kuenen J.G."/>
            <person name="Nealson K.H."/>
        </authorList>
    </citation>
    <scope>NUCLEOTIDE SEQUENCE [LARGE SCALE GENOMIC DNA]</scope>
    <source>
        <strain evidence="2 3">P1</strain>
    </source>
</reference>
<sequence>MSTTPSRPTLVIYHGDCPDGFGAAYAAWLALGESADYLSCKHGDPAPDVSGRQVYILDFSFAPAVLEQMRAQADSITLLDHHKTAQDQLSCLSCGPKFSLLFDLQKSGARLAWEHFHPGQTVPYLIARIEDRDLWNWKFDDSRELLAVLDTRGFDFEAWHALRLQADDPVARQALVEQGRALRRQFEGLVASAAKGAFELTLLGHKTLAVNAVSEFTSDLGNILALRTGSFAVVFKIDSPGFVKVSLRSLRSFDVSPIALRFGGGGHPQASAFRLPMSQFADFLAGTLE</sequence>
<proteinExistence type="predicted"/>
<dbReference type="InterPro" id="IPR003156">
    <property type="entry name" value="DHHA1_dom"/>
</dbReference>
<name>A0A2S9K5F1_9BURK</name>